<protein>
    <submittedName>
        <fullName evidence="1">Unnamed protein product</fullName>
    </submittedName>
</protein>
<organism evidence="1 2">
    <name type="scientific">Phytophthora fragariaefolia</name>
    <dbReference type="NCBI Taxonomy" id="1490495"/>
    <lineage>
        <taxon>Eukaryota</taxon>
        <taxon>Sar</taxon>
        <taxon>Stramenopiles</taxon>
        <taxon>Oomycota</taxon>
        <taxon>Peronosporomycetes</taxon>
        <taxon>Peronosporales</taxon>
        <taxon>Peronosporaceae</taxon>
        <taxon>Phytophthora</taxon>
    </lineage>
</organism>
<accession>A0A9W6WYP5</accession>
<dbReference type="AlphaFoldDB" id="A0A9W6WYP5"/>
<dbReference type="OrthoDB" id="112666at2759"/>
<evidence type="ECO:0000313" key="1">
    <source>
        <dbReference type="EMBL" id="GMF22892.1"/>
    </source>
</evidence>
<dbReference type="Proteomes" id="UP001165121">
    <property type="component" value="Unassembled WGS sequence"/>
</dbReference>
<evidence type="ECO:0000313" key="2">
    <source>
        <dbReference type="Proteomes" id="UP001165121"/>
    </source>
</evidence>
<gene>
    <name evidence="1" type="ORF">Pfra01_000348100</name>
</gene>
<sequence>MSLDDFVADLKAGEIADTVLLRPEPTPEELISSSVMDEDVLEEFRKQRSSRLGSEILKNPKDPVFPLVKAFEDVVSKDLPSQLAPD</sequence>
<comment type="caution">
    <text evidence="1">The sequence shown here is derived from an EMBL/GenBank/DDBJ whole genome shotgun (WGS) entry which is preliminary data.</text>
</comment>
<name>A0A9W6WYP5_9STRA</name>
<reference evidence="1" key="1">
    <citation type="submission" date="2023-04" db="EMBL/GenBank/DDBJ databases">
        <title>Phytophthora fragariaefolia NBRC 109709.</title>
        <authorList>
            <person name="Ichikawa N."/>
            <person name="Sato H."/>
            <person name="Tonouchi N."/>
        </authorList>
    </citation>
    <scope>NUCLEOTIDE SEQUENCE</scope>
    <source>
        <strain evidence="1">NBRC 109709</strain>
    </source>
</reference>
<proteinExistence type="predicted"/>
<keyword evidence="2" id="KW-1185">Reference proteome</keyword>
<dbReference type="EMBL" id="BSXT01000266">
    <property type="protein sequence ID" value="GMF22892.1"/>
    <property type="molecule type" value="Genomic_DNA"/>
</dbReference>